<keyword evidence="1" id="KW-0694">RNA-binding</keyword>
<evidence type="ECO:0000313" key="6">
    <source>
        <dbReference type="Proteomes" id="UP000659654"/>
    </source>
</evidence>
<dbReference type="SUPFAM" id="SSF55174">
    <property type="entry name" value="Alpha-L RNA-binding motif"/>
    <property type="match status" value="1"/>
</dbReference>
<evidence type="ECO:0000313" key="4">
    <source>
        <dbReference type="EMBL" id="CAG9087422.1"/>
    </source>
</evidence>
<evidence type="ECO:0000313" key="5">
    <source>
        <dbReference type="Proteomes" id="UP000095284"/>
    </source>
</evidence>
<dbReference type="AlphaFoldDB" id="A0A1I7SEB3"/>
<dbReference type="InterPro" id="IPR036986">
    <property type="entry name" value="S4_RNA-bd_sf"/>
</dbReference>
<protein>
    <submittedName>
        <fullName evidence="3">(pine wood nematode) hypothetical protein</fullName>
    </submittedName>
    <submittedName>
        <fullName evidence="7">S4 RNA-binding domain-containing protein</fullName>
    </submittedName>
</protein>
<dbReference type="Gene3D" id="3.10.290.10">
    <property type="entry name" value="RNA-binding S4 domain"/>
    <property type="match status" value="1"/>
</dbReference>
<sequence>MNRLASTHLLNRLFSPQTSKFRFYAAEPEYRGPKEMTLKLPSRRLDAVLKRTSNMGTTALEKSLARGLIRVNEEVCNKKAYNVEPGDVLELWLAPLKDNPNLAKAHYVEVVDFQIKPDNYHILVQVDKDLVVQNWRKDEM</sequence>
<feature type="domain" description="RNA-binding S4" evidence="2">
    <location>
        <begin position="43"/>
        <end position="101"/>
    </location>
</feature>
<dbReference type="Proteomes" id="UP000582659">
    <property type="component" value="Unassembled WGS sequence"/>
</dbReference>
<name>A0A1I7SEB3_BURXY</name>
<dbReference type="Proteomes" id="UP000659654">
    <property type="component" value="Unassembled WGS sequence"/>
</dbReference>
<proteinExistence type="predicted"/>
<keyword evidence="6" id="KW-1185">Reference proteome</keyword>
<evidence type="ECO:0000259" key="2">
    <source>
        <dbReference type="SMART" id="SM00363"/>
    </source>
</evidence>
<dbReference type="EMBL" id="CAJFDI010000001">
    <property type="protein sequence ID" value="CAD5210991.1"/>
    <property type="molecule type" value="Genomic_DNA"/>
</dbReference>
<dbReference type="GO" id="GO:1903108">
    <property type="term" value="P:regulation of mitochondrial transcription"/>
    <property type="evidence" value="ECO:0007669"/>
    <property type="project" value="TreeGrafter"/>
</dbReference>
<dbReference type="Pfam" id="PF01479">
    <property type="entry name" value="S4"/>
    <property type="match status" value="1"/>
</dbReference>
<dbReference type="InterPro" id="IPR002942">
    <property type="entry name" value="S4_RNA-bd"/>
</dbReference>
<reference evidence="4" key="2">
    <citation type="submission" date="2020-08" db="EMBL/GenBank/DDBJ databases">
        <authorList>
            <person name="Kikuchi T."/>
        </authorList>
    </citation>
    <scope>NUCLEOTIDE SEQUENCE</scope>
    <source>
        <strain evidence="3">Ka4C1</strain>
    </source>
</reference>
<dbReference type="PANTHER" id="PTHR13633">
    <property type="entry name" value="MITOCHONDRIAL TRANSCRIPTION RESCUE FACTOR 1"/>
    <property type="match status" value="1"/>
</dbReference>
<dbReference type="GO" id="GO:0003723">
    <property type="term" value="F:RNA binding"/>
    <property type="evidence" value="ECO:0007669"/>
    <property type="project" value="UniProtKB-KW"/>
</dbReference>
<dbReference type="EMBL" id="CAJFCV020000001">
    <property type="protein sequence ID" value="CAG9087422.1"/>
    <property type="molecule type" value="Genomic_DNA"/>
</dbReference>
<evidence type="ECO:0000313" key="3">
    <source>
        <dbReference type="EMBL" id="CAD5210991.1"/>
    </source>
</evidence>
<reference evidence="7" key="1">
    <citation type="submission" date="2016-11" db="UniProtKB">
        <authorList>
            <consortium name="WormBaseParasite"/>
        </authorList>
    </citation>
    <scope>IDENTIFICATION</scope>
</reference>
<dbReference type="Proteomes" id="UP000095284">
    <property type="component" value="Unplaced"/>
</dbReference>
<dbReference type="eggNOG" id="ENOG502SFNH">
    <property type="taxonomic scope" value="Eukaryota"/>
</dbReference>
<accession>A0A1I7SEB3</accession>
<dbReference type="WBParaSite" id="BXY_1137200.1">
    <property type="protein sequence ID" value="BXY_1137200.1"/>
    <property type="gene ID" value="BXY_1137200"/>
</dbReference>
<gene>
    <name evidence="3" type="ORF">BXYJ_LOCUS2205</name>
</gene>
<dbReference type="SMR" id="A0A1I7SEB3"/>
<dbReference type="OrthoDB" id="4150at2759"/>
<dbReference type="SMART" id="SM00363">
    <property type="entry name" value="S4"/>
    <property type="match status" value="1"/>
</dbReference>
<dbReference type="GO" id="GO:0005739">
    <property type="term" value="C:mitochondrion"/>
    <property type="evidence" value="ECO:0007669"/>
    <property type="project" value="TreeGrafter"/>
</dbReference>
<dbReference type="CDD" id="cd00165">
    <property type="entry name" value="S4"/>
    <property type="match status" value="1"/>
</dbReference>
<evidence type="ECO:0000313" key="7">
    <source>
        <dbReference type="WBParaSite" id="BXY_1137200.1"/>
    </source>
</evidence>
<dbReference type="PANTHER" id="PTHR13633:SF3">
    <property type="entry name" value="MITOCHONDRIAL TRANSCRIPTION RESCUE FACTOR 1"/>
    <property type="match status" value="1"/>
</dbReference>
<evidence type="ECO:0000256" key="1">
    <source>
        <dbReference type="PROSITE-ProRule" id="PRU00182"/>
    </source>
</evidence>
<dbReference type="PROSITE" id="PS50889">
    <property type="entry name" value="S4"/>
    <property type="match status" value="1"/>
</dbReference>
<organism evidence="5 7">
    <name type="scientific">Bursaphelenchus xylophilus</name>
    <name type="common">Pinewood nematode worm</name>
    <name type="synonym">Aphelenchoides xylophilus</name>
    <dbReference type="NCBI Taxonomy" id="6326"/>
    <lineage>
        <taxon>Eukaryota</taxon>
        <taxon>Metazoa</taxon>
        <taxon>Ecdysozoa</taxon>
        <taxon>Nematoda</taxon>
        <taxon>Chromadorea</taxon>
        <taxon>Rhabditida</taxon>
        <taxon>Tylenchina</taxon>
        <taxon>Tylenchomorpha</taxon>
        <taxon>Aphelenchoidea</taxon>
        <taxon>Aphelenchoididae</taxon>
        <taxon>Bursaphelenchus</taxon>
    </lineage>
</organism>